<organism evidence="1 2">
    <name type="scientific">Porites evermanni</name>
    <dbReference type="NCBI Taxonomy" id="104178"/>
    <lineage>
        <taxon>Eukaryota</taxon>
        <taxon>Metazoa</taxon>
        <taxon>Cnidaria</taxon>
        <taxon>Anthozoa</taxon>
        <taxon>Hexacorallia</taxon>
        <taxon>Scleractinia</taxon>
        <taxon>Fungiina</taxon>
        <taxon>Poritidae</taxon>
        <taxon>Porites</taxon>
    </lineage>
</organism>
<feature type="non-terminal residue" evidence="1">
    <location>
        <position position="51"/>
    </location>
</feature>
<evidence type="ECO:0000313" key="1">
    <source>
        <dbReference type="EMBL" id="CAH3158603.1"/>
    </source>
</evidence>
<dbReference type="EMBL" id="CALNXI010001173">
    <property type="protein sequence ID" value="CAH3158603.1"/>
    <property type="molecule type" value="Genomic_DNA"/>
</dbReference>
<name>A0ABN8Q8B5_9CNID</name>
<sequence>LTQCLGVNLIQQAFLSVKQAILLNSNLKISRLFSSEQFAPVVSSISANELK</sequence>
<feature type="non-terminal residue" evidence="1">
    <location>
        <position position="1"/>
    </location>
</feature>
<protein>
    <submittedName>
        <fullName evidence="1">Uncharacterized protein</fullName>
    </submittedName>
</protein>
<proteinExistence type="predicted"/>
<gene>
    <name evidence="1" type="ORF">PEVE_00002922</name>
</gene>
<comment type="caution">
    <text evidence="1">The sequence shown here is derived from an EMBL/GenBank/DDBJ whole genome shotgun (WGS) entry which is preliminary data.</text>
</comment>
<keyword evidence="2" id="KW-1185">Reference proteome</keyword>
<accession>A0ABN8Q8B5</accession>
<reference evidence="1 2" key="1">
    <citation type="submission" date="2022-05" db="EMBL/GenBank/DDBJ databases">
        <authorList>
            <consortium name="Genoscope - CEA"/>
            <person name="William W."/>
        </authorList>
    </citation>
    <scope>NUCLEOTIDE SEQUENCE [LARGE SCALE GENOMIC DNA]</scope>
</reference>
<dbReference type="Proteomes" id="UP001159427">
    <property type="component" value="Unassembled WGS sequence"/>
</dbReference>
<evidence type="ECO:0000313" key="2">
    <source>
        <dbReference type="Proteomes" id="UP001159427"/>
    </source>
</evidence>